<feature type="compositionally biased region" description="Basic and acidic residues" evidence="1">
    <location>
        <begin position="262"/>
        <end position="295"/>
    </location>
</feature>
<reference evidence="2 3" key="1">
    <citation type="journal article" date="2012" name="Genome Biol.">
        <title>Genome and low-iron response of an oceanic diatom adapted to chronic iron limitation.</title>
        <authorList>
            <person name="Lommer M."/>
            <person name="Specht M."/>
            <person name="Roy A.S."/>
            <person name="Kraemer L."/>
            <person name="Andreson R."/>
            <person name="Gutowska M.A."/>
            <person name="Wolf J."/>
            <person name="Bergner S.V."/>
            <person name="Schilhabel M.B."/>
            <person name="Klostermeier U.C."/>
            <person name="Beiko R.G."/>
            <person name="Rosenstiel P."/>
            <person name="Hippler M."/>
            <person name="Laroche J."/>
        </authorList>
    </citation>
    <scope>NUCLEOTIDE SEQUENCE [LARGE SCALE GENOMIC DNA]</scope>
    <source>
        <strain evidence="2 3">CCMP1005</strain>
    </source>
</reference>
<sequence length="440" mass="48191">MRAGESLLEEDDTWSSNPLFLTNREAALSDLGQRQVVEACRYLKREGIDVTQGRYSLAASCADTADIVVEQLKLGRDRVVPEFTYLDGRGVGAWDFASLNKTQEAVWAMDVDEAGISGRGGRPPENDDGTPAETLGEQVTRLQNCISLLETLYTGDTILLIFPDGTGPALLSCCIGGIPLSRVHEFNYDSGEIRYDINYDSINALAAEPPSQDYLDIIQRGREELAELRRNPDALRNKKDLKFEEEQEKERLVLEARQLEDAKRNQEERIRQEHGGDKREEEEKRKVEERQRSGGEDGGPVNPAVVAFAAIAGGAGVAMSGSGGDDESPVGVSTADNESTAEEMDISPVAVNGNSRQPEEDEVTRLGVSGVVNGMLTNGDMEDSSENMTATGGTAFNEEEYMADVQVEDAMESFEIEDYDEAWLGSITDILEETEVDANK</sequence>
<organism evidence="2 3">
    <name type="scientific">Thalassiosira oceanica</name>
    <name type="common">Marine diatom</name>
    <dbReference type="NCBI Taxonomy" id="159749"/>
    <lineage>
        <taxon>Eukaryota</taxon>
        <taxon>Sar</taxon>
        <taxon>Stramenopiles</taxon>
        <taxon>Ochrophyta</taxon>
        <taxon>Bacillariophyta</taxon>
        <taxon>Coscinodiscophyceae</taxon>
        <taxon>Thalassiosirophycidae</taxon>
        <taxon>Thalassiosirales</taxon>
        <taxon>Thalassiosiraceae</taxon>
        <taxon>Thalassiosira</taxon>
    </lineage>
</organism>
<evidence type="ECO:0000256" key="1">
    <source>
        <dbReference type="SAM" id="MobiDB-lite"/>
    </source>
</evidence>
<proteinExistence type="predicted"/>
<dbReference type="PANTHER" id="PTHR47580:SF1">
    <property type="entry name" value="PHOSPHOGLYCERATE MUTASE FAMILY PROTEIN"/>
    <property type="match status" value="1"/>
</dbReference>
<gene>
    <name evidence="2" type="ORF">THAOC_37439</name>
</gene>
<dbReference type="SUPFAM" id="SSF53254">
    <property type="entry name" value="Phosphoglycerate mutase-like"/>
    <property type="match status" value="1"/>
</dbReference>
<feature type="region of interest" description="Disordered" evidence="1">
    <location>
        <begin position="262"/>
        <end position="302"/>
    </location>
</feature>
<keyword evidence="3" id="KW-1185">Reference proteome</keyword>
<protein>
    <submittedName>
        <fullName evidence="2">Uncharacterized protein</fullName>
    </submittedName>
</protein>
<dbReference type="OrthoDB" id="4531at2759"/>
<dbReference type="InterPro" id="IPR029033">
    <property type="entry name" value="His_PPase_superfam"/>
</dbReference>
<evidence type="ECO:0000313" key="2">
    <source>
        <dbReference type="EMBL" id="EJK44056.1"/>
    </source>
</evidence>
<accession>K0R605</accession>
<feature type="region of interest" description="Disordered" evidence="1">
    <location>
        <begin position="319"/>
        <end position="361"/>
    </location>
</feature>
<dbReference type="InterPro" id="IPR013078">
    <property type="entry name" value="His_Pase_superF_clade-1"/>
</dbReference>
<dbReference type="AlphaFoldDB" id="K0R605"/>
<dbReference type="Proteomes" id="UP000266841">
    <property type="component" value="Unassembled WGS sequence"/>
</dbReference>
<dbReference type="PANTHER" id="PTHR47580">
    <property type="entry name" value="PHOSPHOGLYCERATE MUTASE FAMILY PROTEIN"/>
    <property type="match status" value="1"/>
</dbReference>
<dbReference type="Pfam" id="PF00300">
    <property type="entry name" value="His_Phos_1"/>
    <property type="match status" value="1"/>
</dbReference>
<dbReference type="eggNOG" id="ENOG502QQRI">
    <property type="taxonomic scope" value="Eukaryota"/>
</dbReference>
<dbReference type="Gene3D" id="3.40.50.1240">
    <property type="entry name" value="Phosphoglycerate mutase-like"/>
    <property type="match status" value="1"/>
</dbReference>
<comment type="caution">
    <text evidence="2">The sequence shown here is derived from an EMBL/GenBank/DDBJ whole genome shotgun (WGS) entry which is preliminary data.</text>
</comment>
<evidence type="ECO:0000313" key="3">
    <source>
        <dbReference type="Proteomes" id="UP000266841"/>
    </source>
</evidence>
<name>K0R605_THAOC</name>
<dbReference type="EMBL" id="AGNL01050228">
    <property type="protein sequence ID" value="EJK44056.1"/>
    <property type="molecule type" value="Genomic_DNA"/>
</dbReference>